<dbReference type="PANTHER" id="PTHR45947">
    <property type="entry name" value="SULFOQUINOVOSYL TRANSFERASE SQD2"/>
    <property type="match status" value="1"/>
</dbReference>
<sequence>MKVLVHPHDLELGGSQLNAIEIAAGVRDLGHEVVVRARPGVLADRVHELGLELIEAPPIGIRPHPGEVSALRRLTRERGFDVLHGYEWPPSIDLWLASAGTSATVMSTVMSMSVAPFIPRHLPLVVGTEEIAARERASGRTTVRVVEPPVDLSVNHRGAGGDTDLFRRRVGADAHSLLVVVVCRLAHELKLEGLLAAVDVVPTLGRDVQLLVVGDGPARAQLESAAAAANARCGRRAVLLAGELMDPRPAYDAADIVLGMGGSALRALGFGKPLVVQGEKGFWRLLEADSIDTFLWTGWYGLGDGRDGRPTLRAALERLVSDRELRERLGRLGHYVCRERFSLTSAAQRQVELYQEALDSRPATFATSAREATRIGSQYVHHAMLRKWRRATGGPRDDFNVPQPAFPREPVAPRLPVPDREKAGAR</sequence>
<dbReference type="Gene3D" id="3.40.50.2000">
    <property type="entry name" value="Glycogen Phosphorylase B"/>
    <property type="match status" value="2"/>
</dbReference>
<evidence type="ECO:0000256" key="2">
    <source>
        <dbReference type="SAM" id="MobiDB-lite"/>
    </source>
</evidence>
<comment type="caution">
    <text evidence="3">The sequence shown here is derived from an EMBL/GenBank/DDBJ whole genome shotgun (WGS) entry which is preliminary data.</text>
</comment>
<dbReference type="OrthoDB" id="3861448at2"/>
<evidence type="ECO:0000313" key="3">
    <source>
        <dbReference type="EMBL" id="TQJ09162.1"/>
    </source>
</evidence>
<keyword evidence="3" id="KW-0808">Transferase</keyword>
<gene>
    <name evidence="3" type="ORF">FB458_2270</name>
</gene>
<dbReference type="RefSeq" id="WP_141848573.1">
    <property type="nucleotide sequence ID" value="NZ_BAAAPR010000005.1"/>
</dbReference>
<proteinExistence type="predicted"/>
<dbReference type="AlphaFoldDB" id="A0A542E1F4"/>
<keyword evidence="4" id="KW-1185">Reference proteome</keyword>
<feature type="compositionally biased region" description="Basic and acidic residues" evidence="2">
    <location>
        <begin position="417"/>
        <end position="426"/>
    </location>
</feature>
<dbReference type="InterPro" id="IPR050194">
    <property type="entry name" value="Glycosyltransferase_grp1"/>
</dbReference>
<feature type="region of interest" description="Disordered" evidence="2">
    <location>
        <begin position="391"/>
        <end position="426"/>
    </location>
</feature>
<dbReference type="GO" id="GO:0016757">
    <property type="term" value="F:glycosyltransferase activity"/>
    <property type="evidence" value="ECO:0007669"/>
    <property type="project" value="TreeGrafter"/>
</dbReference>
<dbReference type="CDD" id="cd03801">
    <property type="entry name" value="GT4_PimA-like"/>
    <property type="match status" value="1"/>
</dbReference>
<dbReference type="PANTHER" id="PTHR45947:SF3">
    <property type="entry name" value="SULFOQUINOVOSYL TRANSFERASE SQD2"/>
    <property type="match status" value="1"/>
</dbReference>
<accession>A0A542E1F4</accession>
<protein>
    <recommendedName>
        <fullName evidence="1">D-inositol 3-phosphate glycosyltransferase</fullName>
    </recommendedName>
</protein>
<dbReference type="Pfam" id="PF13692">
    <property type="entry name" value="Glyco_trans_1_4"/>
    <property type="match status" value="1"/>
</dbReference>
<dbReference type="EMBL" id="VFMN01000001">
    <property type="protein sequence ID" value="TQJ09162.1"/>
    <property type="molecule type" value="Genomic_DNA"/>
</dbReference>
<name>A0A542E1F4_9MICO</name>
<dbReference type="Proteomes" id="UP000317893">
    <property type="component" value="Unassembled WGS sequence"/>
</dbReference>
<evidence type="ECO:0000313" key="4">
    <source>
        <dbReference type="Proteomes" id="UP000317893"/>
    </source>
</evidence>
<evidence type="ECO:0000256" key="1">
    <source>
        <dbReference type="ARBA" id="ARBA00021292"/>
    </source>
</evidence>
<organism evidence="3 4">
    <name type="scientific">Lapillicoccus jejuensis</name>
    <dbReference type="NCBI Taxonomy" id="402171"/>
    <lineage>
        <taxon>Bacteria</taxon>
        <taxon>Bacillati</taxon>
        <taxon>Actinomycetota</taxon>
        <taxon>Actinomycetes</taxon>
        <taxon>Micrococcales</taxon>
        <taxon>Intrasporangiaceae</taxon>
        <taxon>Lapillicoccus</taxon>
    </lineage>
</organism>
<dbReference type="SUPFAM" id="SSF53756">
    <property type="entry name" value="UDP-Glycosyltransferase/glycogen phosphorylase"/>
    <property type="match status" value="1"/>
</dbReference>
<reference evidence="3 4" key="1">
    <citation type="submission" date="2019-06" db="EMBL/GenBank/DDBJ databases">
        <title>Sequencing the genomes of 1000 actinobacteria strains.</title>
        <authorList>
            <person name="Klenk H.-P."/>
        </authorList>
    </citation>
    <scope>NUCLEOTIDE SEQUENCE [LARGE SCALE GENOMIC DNA]</scope>
    <source>
        <strain evidence="3 4">DSM 18607</strain>
    </source>
</reference>